<evidence type="ECO:0000313" key="7">
    <source>
        <dbReference type="Proteomes" id="UP000076420"/>
    </source>
</evidence>
<dbReference type="InterPro" id="IPR020901">
    <property type="entry name" value="Prtase_inh_Kunz-CS"/>
</dbReference>
<gene>
    <name evidence="6" type="primary">106071826</name>
</gene>
<dbReference type="KEGG" id="bgt:106071826"/>
<dbReference type="CDD" id="cd00109">
    <property type="entry name" value="Kunitz-type"/>
    <property type="match status" value="1"/>
</dbReference>
<keyword evidence="4" id="KW-0732">Signal</keyword>
<dbReference type="GO" id="GO:0005615">
    <property type="term" value="C:extracellular space"/>
    <property type="evidence" value="ECO:0007669"/>
    <property type="project" value="TreeGrafter"/>
</dbReference>
<sequence length="82" mass="9289">MKFFCLLVCIMITMVQFSMQKQQASLCKLDSDRGTCKGFGIRYHYKQSDGQCHMFTYSGCGGNKNNFRTQQACMTTCSSQKG</sequence>
<name>A0A2C9L6U4_BIOGL</name>
<organism evidence="6 7">
    <name type="scientific">Biomphalaria glabrata</name>
    <name type="common">Bloodfluke planorb</name>
    <name type="synonym">Freshwater snail</name>
    <dbReference type="NCBI Taxonomy" id="6526"/>
    <lineage>
        <taxon>Eukaryota</taxon>
        <taxon>Metazoa</taxon>
        <taxon>Spiralia</taxon>
        <taxon>Lophotrochozoa</taxon>
        <taxon>Mollusca</taxon>
        <taxon>Gastropoda</taxon>
        <taxon>Heterobranchia</taxon>
        <taxon>Euthyneura</taxon>
        <taxon>Panpulmonata</taxon>
        <taxon>Hygrophila</taxon>
        <taxon>Lymnaeoidea</taxon>
        <taxon>Planorbidae</taxon>
        <taxon>Biomphalaria</taxon>
    </lineage>
</organism>
<dbReference type="Gene3D" id="4.10.410.10">
    <property type="entry name" value="Pancreatic trypsin inhibitor Kunitz domain"/>
    <property type="match status" value="1"/>
</dbReference>
<proteinExistence type="predicted"/>
<evidence type="ECO:0000256" key="1">
    <source>
        <dbReference type="ARBA" id="ARBA00022690"/>
    </source>
</evidence>
<dbReference type="EnsemblMetazoa" id="BGLB027739-RA">
    <property type="protein sequence ID" value="BGLB027739-PA"/>
    <property type="gene ID" value="BGLB027739"/>
</dbReference>
<protein>
    <recommendedName>
        <fullName evidence="5">BPTI/Kunitz inhibitor domain-containing protein</fullName>
    </recommendedName>
</protein>
<evidence type="ECO:0000313" key="6">
    <source>
        <dbReference type="EnsemblMetazoa" id="BGLB027739-PA"/>
    </source>
</evidence>
<dbReference type="GO" id="GO:0004867">
    <property type="term" value="F:serine-type endopeptidase inhibitor activity"/>
    <property type="evidence" value="ECO:0007669"/>
    <property type="project" value="UniProtKB-KW"/>
</dbReference>
<dbReference type="InterPro" id="IPR036880">
    <property type="entry name" value="Kunitz_BPTI_sf"/>
</dbReference>
<dbReference type="SUPFAM" id="SSF57362">
    <property type="entry name" value="BPTI-like"/>
    <property type="match status" value="1"/>
</dbReference>
<dbReference type="PANTHER" id="PTHR10083:SF328">
    <property type="entry name" value="TISSUE FACTOR PATHWAY INHIBITOR"/>
    <property type="match status" value="1"/>
</dbReference>
<feature type="chain" id="PRO_5012654828" description="BPTI/Kunitz inhibitor domain-containing protein" evidence="4">
    <location>
        <begin position="21"/>
        <end position="82"/>
    </location>
</feature>
<evidence type="ECO:0000256" key="4">
    <source>
        <dbReference type="SAM" id="SignalP"/>
    </source>
</evidence>
<dbReference type="PRINTS" id="PR00759">
    <property type="entry name" value="BASICPTASE"/>
</dbReference>
<evidence type="ECO:0000256" key="3">
    <source>
        <dbReference type="ARBA" id="ARBA00023157"/>
    </source>
</evidence>
<dbReference type="VEuPathDB" id="VectorBase:BGLB027739"/>
<evidence type="ECO:0000259" key="5">
    <source>
        <dbReference type="PROSITE" id="PS50279"/>
    </source>
</evidence>
<dbReference type="FunFam" id="4.10.410.10:FF:000020">
    <property type="entry name" value="Collagen, type VI, alpha 3"/>
    <property type="match status" value="1"/>
</dbReference>
<dbReference type="PROSITE" id="PS00280">
    <property type="entry name" value="BPTI_KUNITZ_1"/>
    <property type="match status" value="1"/>
</dbReference>
<dbReference type="Proteomes" id="UP000076420">
    <property type="component" value="Unassembled WGS sequence"/>
</dbReference>
<feature type="domain" description="BPTI/Kunitz inhibitor" evidence="5">
    <location>
        <begin position="27"/>
        <end position="77"/>
    </location>
</feature>
<keyword evidence="3" id="KW-1015">Disulfide bond</keyword>
<dbReference type="PANTHER" id="PTHR10083">
    <property type="entry name" value="KUNITZ-TYPE PROTEASE INHIBITOR-RELATED"/>
    <property type="match status" value="1"/>
</dbReference>
<dbReference type="AlphaFoldDB" id="A0A2C9L6U4"/>
<dbReference type="PROSITE" id="PS50279">
    <property type="entry name" value="BPTI_KUNITZ_2"/>
    <property type="match status" value="1"/>
</dbReference>
<feature type="signal peptide" evidence="4">
    <location>
        <begin position="1"/>
        <end position="20"/>
    </location>
</feature>
<keyword evidence="2" id="KW-0722">Serine protease inhibitor</keyword>
<dbReference type="STRING" id="6526.A0A2C9L6U4"/>
<dbReference type="Pfam" id="PF00014">
    <property type="entry name" value="Kunitz_BPTI"/>
    <property type="match status" value="1"/>
</dbReference>
<keyword evidence="1" id="KW-0646">Protease inhibitor</keyword>
<dbReference type="SMART" id="SM00131">
    <property type="entry name" value="KU"/>
    <property type="match status" value="1"/>
</dbReference>
<reference evidence="6" key="1">
    <citation type="submission" date="2020-05" db="UniProtKB">
        <authorList>
            <consortium name="EnsemblMetazoa"/>
        </authorList>
    </citation>
    <scope>IDENTIFICATION</scope>
    <source>
        <strain evidence="6">BB02</strain>
    </source>
</reference>
<dbReference type="InterPro" id="IPR002223">
    <property type="entry name" value="Kunitz_BPTI"/>
</dbReference>
<accession>A0A2C9L6U4</accession>
<evidence type="ECO:0000256" key="2">
    <source>
        <dbReference type="ARBA" id="ARBA00022900"/>
    </source>
</evidence>
<dbReference type="InterPro" id="IPR050098">
    <property type="entry name" value="TFPI/VKTCI-like"/>
</dbReference>